<evidence type="ECO:0000313" key="1">
    <source>
        <dbReference type="EMBL" id="KAF2091736.1"/>
    </source>
</evidence>
<organism evidence="1 2">
    <name type="scientific">Saccharata proteae CBS 121410</name>
    <dbReference type="NCBI Taxonomy" id="1314787"/>
    <lineage>
        <taxon>Eukaryota</taxon>
        <taxon>Fungi</taxon>
        <taxon>Dikarya</taxon>
        <taxon>Ascomycota</taxon>
        <taxon>Pezizomycotina</taxon>
        <taxon>Dothideomycetes</taxon>
        <taxon>Dothideomycetes incertae sedis</taxon>
        <taxon>Botryosphaeriales</taxon>
        <taxon>Saccharataceae</taxon>
        <taxon>Saccharata</taxon>
    </lineage>
</organism>
<reference evidence="1" key="1">
    <citation type="journal article" date="2020" name="Stud. Mycol.">
        <title>101 Dothideomycetes genomes: a test case for predicting lifestyles and emergence of pathogens.</title>
        <authorList>
            <person name="Haridas S."/>
            <person name="Albert R."/>
            <person name="Binder M."/>
            <person name="Bloem J."/>
            <person name="Labutti K."/>
            <person name="Salamov A."/>
            <person name="Andreopoulos B."/>
            <person name="Baker S."/>
            <person name="Barry K."/>
            <person name="Bills G."/>
            <person name="Bluhm B."/>
            <person name="Cannon C."/>
            <person name="Castanera R."/>
            <person name="Culley D."/>
            <person name="Daum C."/>
            <person name="Ezra D."/>
            <person name="Gonzalez J."/>
            <person name="Henrissat B."/>
            <person name="Kuo A."/>
            <person name="Liang C."/>
            <person name="Lipzen A."/>
            <person name="Lutzoni F."/>
            <person name="Magnuson J."/>
            <person name="Mondo S."/>
            <person name="Nolan M."/>
            <person name="Ohm R."/>
            <person name="Pangilinan J."/>
            <person name="Park H.-J."/>
            <person name="Ramirez L."/>
            <person name="Alfaro M."/>
            <person name="Sun H."/>
            <person name="Tritt A."/>
            <person name="Yoshinaga Y."/>
            <person name="Zwiers L.-H."/>
            <person name="Turgeon B."/>
            <person name="Goodwin S."/>
            <person name="Spatafora J."/>
            <person name="Crous P."/>
            <person name="Grigoriev I."/>
        </authorList>
    </citation>
    <scope>NUCLEOTIDE SEQUENCE</scope>
    <source>
        <strain evidence="1">CBS 121410</strain>
    </source>
</reference>
<protein>
    <submittedName>
        <fullName evidence="1">Uncharacterized protein</fullName>
    </submittedName>
</protein>
<sequence>MPIAIFYARFSSSIPAQKDLTQAILVSEVPDANVQMTGVQILQESAEQRQEKEVEAQGQTSFKALAELVKRKGGGYGGQCADILEGQNIQDDASEIRCDPHKDPSGYIHAFYQGPVTLLDYTNDRYLFCVLPDLRDSSATAGGDLQLWVKKTFLSAIPLTDSGRELRCLCQPSMRNFTRAGV</sequence>
<evidence type="ECO:0000313" key="2">
    <source>
        <dbReference type="Proteomes" id="UP000799776"/>
    </source>
</evidence>
<proteinExistence type="predicted"/>
<dbReference type="AlphaFoldDB" id="A0A9P4LYM1"/>
<name>A0A9P4LYM1_9PEZI</name>
<dbReference type="Proteomes" id="UP000799776">
    <property type="component" value="Unassembled WGS sequence"/>
</dbReference>
<gene>
    <name evidence="1" type="ORF">K490DRAFT_52924</name>
</gene>
<dbReference type="EMBL" id="ML978711">
    <property type="protein sequence ID" value="KAF2091736.1"/>
    <property type="molecule type" value="Genomic_DNA"/>
</dbReference>
<comment type="caution">
    <text evidence="1">The sequence shown here is derived from an EMBL/GenBank/DDBJ whole genome shotgun (WGS) entry which is preliminary data.</text>
</comment>
<accession>A0A9P4LYM1</accession>
<keyword evidence="2" id="KW-1185">Reference proteome</keyword>